<accession>A0ABY7KM69</accession>
<sequence>MAVGRTSWWMQPGSVEVRTVGAGSWWDAVRVPLDLGIDVLRHLGDETGAVIRDGFGERLYWLIPPGSAAGWHVPQARVLGRGCHVAIPPLHRVTCPGLCWQIPPTRDHEWTNTFRLHSALGATVLLRETSPTL</sequence>
<evidence type="ECO:0000313" key="1">
    <source>
        <dbReference type="EMBL" id="WAZ25651.1"/>
    </source>
</evidence>
<evidence type="ECO:0000313" key="2">
    <source>
        <dbReference type="Proteomes" id="UP001164439"/>
    </source>
</evidence>
<gene>
    <name evidence="1" type="ORF">STRCI_007161</name>
</gene>
<dbReference type="EMBL" id="CP114413">
    <property type="protein sequence ID" value="WAZ25651.1"/>
    <property type="molecule type" value="Genomic_DNA"/>
</dbReference>
<reference evidence="1" key="1">
    <citation type="submission" date="2022-12" db="EMBL/GenBank/DDBJ databases">
        <authorList>
            <person name="Ruckert C."/>
            <person name="Busche T."/>
            <person name="Kalinowski J."/>
            <person name="Wittmann C."/>
        </authorList>
    </citation>
    <scope>NUCLEOTIDE SEQUENCE</scope>
    <source>
        <strain evidence="1">DSM 40467</strain>
    </source>
</reference>
<organism evidence="1 2">
    <name type="scientific">Streptomyces cinnabarinus</name>
    <dbReference type="NCBI Taxonomy" id="67287"/>
    <lineage>
        <taxon>Bacteria</taxon>
        <taxon>Bacillati</taxon>
        <taxon>Actinomycetota</taxon>
        <taxon>Actinomycetes</taxon>
        <taxon>Kitasatosporales</taxon>
        <taxon>Streptomycetaceae</taxon>
        <taxon>Streptomyces</taxon>
    </lineage>
</organism>
<dbReference type="RefSeq" id="WP_269663131.1">
    <property type="nucleotide sequence ID" value="NZ_CP114413.1"/>
</dbReference>
<dbReference type="Proteomes" id="UP001164439">
    <property type="component" value="Chromosome"/>
</dbReference>
<keyword evidence="2" id="KW-1185">Reference proteome</keyword>
<name>A0ABY7KM69_9ACTN</name>
<proteinExistence type="predicted"/>
<protein>
    <submittedName>
        <fullName evidence="1">Uncharacterized protein</fullName>
    </submittedName>
</protein>